<gene>
    <name evidence="3" type="ORF">HII31_05724</name>
</gene>
<dbReference type="EMBL" id="JABCIY010000101">
    <property type="protein sequence ID" value="KAF7192913.1"/>
    <property type="molecule type" value="Genomic_DNA"/>
</dbReference>
<dbReference type="OrthoDB" id="408631at2759"/>
<dbReference type="InterPro" id="IPR002018">
    <property type="entry name" value="CarbesteraseB"/>
</dbReference>
<dbReference type="SUPFAM" id="SSF53474">
    <property type="entry name" value="alpha/beta-Hydrolases"/>
    <property type="match status" value="1"/>
</dbReference>
<proteinExistence type="predicted"/>
<evidence type="ECO:0000313" key="3">
    <source>
        <dbReference type="EMBL" id="KAF7192913.1"/>
    </source>
</evidence>
<dbReference type="AlphaFoldDB" id="A0A8H6VHT1"/>
<evidence type="ECO:0000313" key="4">
    <source>
        <dbReference type="Proteomes" id="UP000660729"/>
    </source>
</evidence>
<organism evidence="3 4">
    <name type="scientific">Pseudocercospora fuligena</name>
    <dbReference type="NCBI Taxonomy" id="685502"/>
    <lineage>
        <taxon>Eukaryota</taxon>
        <taxon>Fungi</taxon>
        <taxon>Dikarya</taxon>
        <taxon>Ascomycota</taxon>
        <taxon>Pezizomycotina</taxon>
        <taxon>Dothideomycetes</taxon>
        <taxon>Dothideomycetidae</taxon>
        <taxon>Mycosphaerellales</taxon>
        <taxon>Mycosphaerellaceae</taxon>
        <taxon>Pseudocercospora</taxon>
    </lineage>
</organism>
<protein>
    <submittedName>
        <fullName evidence="3">Acetylcholinesterase</fullName>
    </submittedName>
</protein>
<feature type="domain" description="Carboxylesterase type B" evidence="2">
    <location>
        <begin position="78"/>
        <end position="544"/>
    </location>
</feature>
<accession>A0A8H6VHT1</accession>
<name>A0A8H6VHT1_9PEZI</name>
<dbReference type="InterPro" id="IPR050309">
    <property type="entry name" value="Type-B_Carboxylest/Lipase"/>
</dbReference>
<evidence type="ECO:0000259" key="2">
    <source>
        <dbReference type="Pfam" id="PF00135"/>
    </source>
</evidence>
<keyword evidence="4" id="KW-1185">Reference proteome</keyword>
<dbReference type="Gene3D" id="3.40.50.1820">
    <property type="entry name" value="alpha/beta hydrolase"/>
    <property type="match status" value="1"/>
</dbReference>
<dbReference type="Pfam" id="PF00135">
    <property type="entry name" value="COesterase"/>
    <property type="match status" value="1"/>
</dbReference>
<feature type="compositionally biased region" description="Polar residues" evidence="1">
    <location>
        <begin position="108"/>
        <end position="118"/>
    </location>
</feature>
<comment type="caution">
    <text evidence="3">The sequence shown here is derived from an EMBL/GenBank/DDBJ whole genome shotgun (WGS) entry which is preliminary data.</text>
</comment>
<reference evidence="3" key="1">
    <citation type="submission" date="2020-04" db="EMBL/GenBank/DDBJ databases">
        <title>Draft genome resource of the tomato pathogen Pseudocercospora fuligena.</title>
        <authorList>
            <person name="Zaccaron A."/>
        </authorList>
    </citation>
    <scope>NUCLEOTIDE SEQUENCE</scope>
    <source>
        <strain evidence="3">PF001</strain>
    </source>
</reference>
<dbReference type="PANTHER" id="PTHR11559">
    <property type="entry name" value="CARBOXYLESTERASE"/>
    <property type="match status" value="1"/>
</dbReference>
<evidence type="ECO:0000256" key="1">
    <source>
        <dbReference type="SAM" id="MobiDB-lite"/>
    </source>
</evidence>
<dbReference type="Proteomes" id="UP000660729">
    <property type="component" value="Unassembled WGS sequence"/>
</dbReference>
<dbReference type="InterPro" id="IPR019819">
    <property type="entry name" value="Carboxylesterase_B_CS"/>
</dbReference>
<dbReference type="InterPro" id="IPR029058">
    <property type="entry name" value="AB_hydrolase_fold"/>
</dbReference>
<feature type="region of interest" description="Disordered" evidence="1">
    <location>
        <begin position="108"/>
        <end position="133"/>
    </location>
</feature>
<sequence length="645" mass="68758">MPPASLAFTKCAKFAAATVHLRGEGSFACSWQVAESMYRLSAQILSATTAFASHEARARQASQSLQVDLGYSVYQGYKDTTSQLNTWKGIRYAQAPLGNLRWNAPKSPLTNRTSTLDAQSDPPRCPQCPQSPGTSDFDFSGNEDCLFLNVFAPADAKDYPVLFYIHGGGYGAGNAGFDPSVFEKYAGNKLVAVSIQYRLSAFGFLAGTAVHDHGTANAGLLDQHLALQWVQDHIAKFGGDPRKVTLVAQSAGAGSVQLQALAYGGSEGTKYFLRGISSSPYTPATYAYNDQVPEERYLRFAKSAGCFTGDTTKPDTNVKVLACLRNASTDALQRANFNVGSGVNYGSWAFTPVIDGTFVKQSPSQQLQSGQINGNHILTSNNANEGSQFVTPNITSAADFNAWLLTEYPHLHPSDIDQINNNYYPYKDAGFTPYATCGDCKGGETAVNVGSYATGHRQRAIALYSEATFVCPSFWLASAYSKSGYGKAAYKYQFSIPPSNHGLDLVAEGFGTLPNAFAPEIGPDFGAALTSIWGNFILNGNPSVSTAVANGNATMQTGMGSCYSAGKYGDQKPVVHWPSYENSGEGFGSFINLNQTGGSPGIYGGPTICAGDDVRNAFRTADGETWEGGLGKRCAFLRSTAAFAT</sequence>
<dbReference type="PROSITE" id="PS00941">
    <property type="entry name" value="CARBOXYLESTERASE_B_2"/>
    <property type="match status" value="1"/>
</dbReference>